<evidence type="ECO:0000313" key="1">
    <source>
        <dbReference type="EMBL" id="MEK0183725.1"/>
    </source>
</evidence>
<organism evidence="1 2">
    <name type="scientific">Microcoleus anatoxicus PTRS2</name>
    <dbReference type="NCBI Taxonomy" id="2705321"/>
    <lineage>
        <taxon>Bacteria</taxon>
        <taxon>Bacillati</taxon>
        <taxon>Cyanobacteriota</taxon>
        <taxon>Cyanophyceae</taxon>
        <taxon>Oscillatoriophycideae</taxon>
        <taxon>Oscillatoriales</taxon>
        <taxon>Microcoleaceae</taxon>
        <taxon>Microcoleus</taxon>
        <taxon>Microcoleus anatoxicus</taxon>
    </lineage>
</organism>
<gene>
    <name evidence="1" type="ORF">WMG39_02555</name>
</gene>
<evidence type="ECO:0000313" key="2">
    <source>
        <dbReference type="Proteomes" id="UP001384579"/>
    </source>
</evidence>
<accession>A0ABU8YHA1</accession>
<dbReference type="Proteomes" id="UP001384579">
    <property type="component" value="Unassembled WGS sequence"/>
</dbReference>
<dbReference type="RefSeq" id="WP_340522955.1">
    <property type="nucleotide sequence ID" value="NZ_JBBLXS010000018.1"/>
</dbReference>
<proteinExistence type="predicted"/>
<protein>
    <submittedName>
        <fullName evidence="1">Uncharacterized protein</fullName>
    </submittedName>
</protein>
<sequence length="50" mass="5430">MTRGDTLGGSMSGASLETILAKNTKIRTATHFCNTIERMTEPDLLLSKFA</sequence>
<keyword evidence="2" id="KW-1185">Reference proteome</keyword>
<reference evidence="1 2" key="1">
    <citation type="journal article" date="2020" name="Harmful Algae">
        <title>Molecular and morphological characterization of a novel dihydroanatoxin-a producing Microcoleus species (cyanobacteria) from the Russian River, California, USA.</title>
        <authorList>
            <person name="Conklin K.Y."/>
            <person name="Stancheva R."/>
            <person name="Otten T.G."/>
            <person name="Fadness R."/>
            <person name="Boyer G.L."/>
            <person name="Read B."/>
            <person name="Zhang X."/>
            <person name="Sheath R.G."/>
        </authorList>
    </citation>
    <scope>NUCLEOTIDE SEQUENCE [LARGE SCALE GENOMIC DNA]</scope>
    <source>
        <strain evidence="1 2">PTRS2</strain>
    </source>
</reference>
<name>A0ABU8YHA1_9CYAN</name>
<dbReference type="EMBL" id="JBBLXS010000018">
    <property type="protein sequence ID" value="MEK0183725.1"/>
    <property type="molecule type" value="Genomic_DNA"/>
</dbReference>
<comment type="caution">
    <text evidence="1">The sequence shown here is derived from an EMBL/GenBank/DDBJ whole genome shotgun (WGS) entry which is preliminary data.</text>
</comment>